<dbReference type="InterPro" id="IPR052709">
    <property type="entry name" value="Transposase-MT_Hybrid"/>
</dbReference>
<name>A0A2M4CY76_ANODA</name>
<proteinExistence type="predicted"/>
<dbReference type="PANTHER" id="PTHR46060:SF1">
    <property type="entry name" value="MARINER MOS1 TRANSPOSASE-LIKE PROTEIN"/>
    <property type="match status" value="1"/>
</dbReference>
<accession>A0A2M4CY76</accession>
<evidence type="ECO:0008006" key="2">
    <source>
        <dbReference type="Google" id="ProtNLM"/>
    </source>
</evidence>
<reference evidence="1" key="1">
    <citation type="submission" date="2018-01" db="EMBL/GenBank/DDBJ databases">
        <title>An insight into the sialome of Amazonian anophelines.</title>
        <authorList>
            <person name="Ribeiro J.M."/>
            <person name="Scarpassa V."/>
            <person name="Calvo E."/>
        </authorList>
    </citation>
    <scope>NUCLEOTIDE SEQUENCE</scope>
</reference>
<protein>
    <recommendedName>
        <fullName evidence="2">Mos1 transposase HTH domain-containing protein</fullName>
    </recommendedName>
</protein>
<evidence type="ECO:0000313" key="1">
    <source>
        <dbReference type="EMBL" id="MBW69818.1"/>
    </source>
</evidence>
<organism evidence="1">
    <name type="scientific">Anopheles darlingi</name>
    <name type="common">Mosquito</name>
    <dbReference type="NCBI Taxonomy" id="43151"/>
    <lineage>
        <taxon>Eukaryota</taxon>
        <taxon>Metazoa</taxon>
        <taxon>Ecdysozoa</taxon>
        <taxon>Arthropoda</taxon>
        <taxon>Hexapoda</taxon>
        <taxon>Insecta</taxon>
        <taxon>Pterygota</taxon>
        <taxon>Neoptera</taxon>
        <taxon>Endopterygota</taxon>
        <taxon>Diptera</taxon>
        <taxon>Nematocera</taxon>
        <taxon>Culicoidea</taxon>
        <taxon>Culicidae</taxon>
        <taxon>Anophelinae</taxon>
        <taxon>Anopheles</taxon>
    </lineage>
</organism>
<dbReference type="EMBL" id="GGFL01005640">
    <property type="protein sequence ID" value="MBW69818.1"/>
    <property type="molecule type" value="Transcribed_RNA"/>
</dbReference>
<dbReference type="PANTHER" id="PTHR46060">
    <property type="entry name" value="MARINER MOS1 TRANSPOSASE-LIKE PROTEIN"/>
    <property type="match status" value="1"/>
</dbReference>
<dbReference type="AlphaFoldDB" id="A0A2M4CY76"/>
<sequence>MSQIFKQRICIKNIFSAANIPMRMVQKTFSDDTTPIKIIYTWWKDFQEGRKRFEEEERTRRPPTTIDAAHVQKIKDLLLENRRLTKKKTADDKGISNISANYIWKDVFHLKRVRARSR</sequence>